<evidence type="ECO:0000256" key="2">
    <source>
        <dbReference type="ARBA" id="ARBA00023125"/>
    </source>
</evidence>
<dbReference type="Proteomes" id="UP001519273">
    <property type="component" value="Unassembled WGS sequence"/>
</dbReference>
<evidence type="ECO:0000313" key="5">
    <source>
        <dbReference type="EMBL" id="MBP1938079.1"/>
    </source>
</evidence>
<dbReference type="GO" id="GO:0003677">
    <property type="term" value="F:DNA binding"/>
    <property type="evidence" value="ECO:0007669"/>
    <property type="project" value="UniProtKB-KW"/>
</dbReference>
<feature type="domain" description="HTH marR-type" evidence="4">
    <location>
        <begin position="6"/>
        <end position="138"/>
    </location>
</feature>
<dbReference type="PANTHER" id="PTHR42756:SF1">
    <property type="entry name" value="TRANSCRIPTIONAL REPRESSOR OF EMRAB OPERON"/>
    <property type="match status" value="1"/>
</dbReference>
<keyword evidence="1" id="KW-0805">Transcription regulation</keyword>
<organism evidence="5 6">
    <name type="scientific">Paenibacillus sediminis</name>
    <dbReference type="NCBI Taxonomy" id="664909"/>
    <lineage>
        <taxon>Bacteria</taxon>
        <taxon>Bacillati</taxon>
        <taxon>Bacillota</taxon>
        <taxon>Bacilli</taxon>
        <taxon>Bacillales</taxon>
        <taxon>Paenibacillaceae</taxon>
        <taxon>Paenibacillus</taxon>
    </lineage>
</organism>
<proteinExistence type="predicted"/>
<comment type="caution">
    <text evidence="5">The sequence shown here is derived from an EMBL/GenBank/DDBJ whole genome shotgun (WGS) entry which is preliminary data.</text>
</comment>
<dbReference type="EMBL" id="JAGGKP010000010">
    <property type="protein sequence ID" value="MBP1938079.1"/>
    <property type="molecule type" value="Genomic_DNA"/>
</dbReference>
<evidence type="ECO:0000256" key="1">
    <source>
        <dbReference type="ARBA" id="ARBA00023015"/>
    </source>
</evidence>
<dbReference type="SUPFAM" id="SSF46785">
    <property type="entry name" value="Winged helix' DNA-binding domain"/>
    <property type="match status" value="1"/>
</dbReference>
<evidence type="ECO:0000256" key="3">
    <source>
        <dbReference type="ARBA" id="ARBA00023163"/>
    </source>
</evidence>
<accession>A0ABS4H6D1</accession>
<dbReference type="PANTHER" id="PTHR42756">
    <property type="entry name" value="TRANSCRIPTIONAL REGULATOR, MARR"/>
    <property type="match status" value="1"/>
</dbReference>
<name>A0ABS4H6D1_9BACL</name>
<dbReference type="Gene3D" id="1.10.10.10">
    <property type="entry name" value="Winged helix-like DNA-binding domain superfamily/Winged helix DNA-binding domain"/>
    <property type="match status" value="1"/>
</dbReference>
<keyword evidence="3" id="KW-0804">Transcription</keyword>
<keyword evidence="2 5" id="KW-0238">DNA-binding</keyword>
<protein>
    <submittedName>
        <fullName evidence="5">DNA-binding MarR family transcriptional regulator</fullName>
    </submittedName>
</protein>
<sequence length="142" mass="16363">MTIPYDRWLGPIIKRAARNMINIHDQKLSRYGLTTSQVSVLSQLWHRDGQTLKELAETLGIKAPSLTSIVDGMVSKGWVVRKSVDEDARVKRLFLTEQGKQLQEVCTEVVLEMEELMRKGFSEEELTIFITWLKRLMDNVEA</sequence>
<evidence type="ECO:0000259" key="4">
    <source>
        <dbReference type="PROSITE" id="PS50995"/>
    </source>
</evidence>
<gene>
    <name evidence="5" type="ORF">J2Z20_002997</name>
</gene>
<dbReference type="RefSeq" id="WP_209851904.1">
    <property type="nucleotide sequence ID" value="NZ_CBCRVE010000004.1"/>
</dbReference>
<dbReference type="InterPro" id="IPR036388">
    <property type="entry name" value="WH-like_DNA-bd_sf"/>
</dbReference>
<evidence type="ECO:0000313" key="6">
    <source>
        <dbReference type="Proteomes" id="UP001519273"/>
    </source>
</evidence>
<dbReference type="Pfam" id="PF01047">
    <property type="entry name" value="MarR"/>
    <property type="match status" value="1"/>
</dbReference>
<dbReference type="InterPro" id="IPR036390">
    <property type="entry name" value="WH_DNA-bd_sf"/>
</dbReference>
<dbReference type="SMART" id="SM00347">
    <property type="entry name" value="HTH_MARR"/>
    <property type="match status" value="1"/>
</dbReference>
<dbReference type="InterPro" id="IPR000835">
    <property type="entry name" value="HTH_MarR-typ"/>
</dbReference>
<keyword evidence="6" id="KW-1185">Reference proteome</keyword>
<dbReference type="PROSITE" id="PS50995">
    <property type="entry name" value="HTH_MARR_2"/>
    <property type="match status" value="1"/>
</dbReference>
<reference evidence="5 6" key="1">
    <citation type="submission" date="2021-03" db="EMBL/GenBank/DDBJ databases">
        <title>Genomic Encyclopedia of Type Strains, Phase IV (KMG-IV): sequencing the most valuable type-strain genomes for metagenomic binning, comparative biology and taxonomic classification.</title>
        <authorList>
            <person name="Goeker M."/>
        </authorList>
    </citation>
    <scope>NUCLEOTIDE SEQUENCE [LARGE SCALE GENOMIC DNA]</scope>
    <source>
        <strain evidence="5 6">DSM 23491</strain>
    </source>
</reference>
<dbReference type="PRINTS" id="PR00598">
    <property type="entry name" value="HTHMARR"/>
</dbReference>